<reference evidence="2 3" key="2">
    <citation type="journal article" date="2019" name="G3 (Bethesda)">
        <title>Hybrid Assembly of the Genome of the Entomopathogenic Nematode Steinernema carpocapsae Identifies the X-Chromosome.</title>
        <authorList>
            <person name="Serra L."/>
            <person name="Macchietto M."/>
            <person name="Macias-Munoz A."/>
            <person name="McGill C.J."/>
            <person name="Rodriguez I.M."/>
            <person name="Rodriguez B."/>
            <person name="Murad R."/>
            <person name="Mortazavi A."/>
        </authorList>
    </citation>
    <scope>NUCLEOTIDE SEQUENCE [LARGE SCALE GENOMIC DNA]</scope>
    <source>
        <strain evidence="2 3">ALL</strain>
    </source>
</reference>
<accession>A0A4U5NEA8</accession>
<evidence type="ECO:0000313" key="2">
    <source>
        <dbReference type="EMBL" id="TKR80992.1"/>
    </source>
</evidence>
<sequence length="322" mass="35859">MGNWNSRNSRSECSKSKSSDFGGGAKIGVAEDSRKKDFQKSQSMYELGKRPARRKSVVNASGAEKAKVEKSKKTSSVRMNGSANGERVATVARHRSIRKETSANHPISASGREIIRSCFDNPHADLANRVVSRLFEKRDDYRTFIRTLVKQISSTTITTSLTEYVESVVENLDDLEEISKLSMKYGESHVELKKFGFKPDFWVSLADALTVEGVFLDMATHNPTDTVAAWSQLISLMFSSVRDGYYNALRSQRINSRKFLARQNTVESTTSSEVAVIQAAMLSTELAYRATSSSPSPVQTISEGENVDPTETEDVRKRPIFE</sequence>
<dbReference type="InterPro" id="IPR044399">
    <property type="entry name" value="Mb-like_M"/>
</dbReference>
<feature type="region of interest" description="Disordered" evidence="1">
    <location>
        <begin position="291"/>
        <end position="322"/>
    </location>
</feature>
<dbReference type="GO" id="GO:0020037">
    <property type="term" value="F:heme binding"/>
    <property type="evidence" value="ECO:0007669"/>
    <property type="project" value="InterPro"/>
</dbReference>
<reference evidence="2 3" key="1">
    <citation type="journal article" date="2015" name="Genome Biol.">
        <title>Comparative genomics of Steinernema reveals deeply conserved gene regulatory networks.</title>
        <authorList>
            <person name="Dillman A.R."/>
            <person name="Macchietto M."/>
            <person name="Porter C.F."/>
            <person name="Rogers A."/>
            <person name="Williams B."/>
            <person name="Antoshechkin I."/>
            <person name="Lee M.M."/>
            <person name="Goodwin Z."/>
            <person name="Lu X."/>
            <person name="Lewis E.E."/>
            <person name="Goodrich-Blair H."/>
            <person name="Stock S.P."/>
            <person name="Adams B.J."/>
            <person name="Sternberg P.W."/>
            <person name="Mortazavi A."/>
        </authorList>
    </citation>
    <scope>NUCLEOTIDE SEQUENCE [LARGE SCALE GENOMIC DNA]</scope>
    <source>
        <strain evidence="2 3">ALL</strain>
    </source>
</reference>
<evidence type="ECO:0000256" key="1">
    <source>
        <dbReference type="SAM" id="MobiDB-lite"/>
    </source>
</evidence>
<comment type="caution">
    <text evidence="2">The sequence shown here is derived from an EMBL/GenBank/DDBJ whole genome shotgun (WGS) entry which is preliminary data.</text>
</comment>
<name>A0A4U5NEA8_STECR</name>
<feature type="region of interest" description="Disordered" evidence="1">
    <location>
        <begin position="1"/>
        <end position="91"/>
    </location>
</feature>
<feature type="compositionally biased region" description="Polar residues" evidence="1">
    <location>
        <begin position="291"/>
        <end position="303"/>
    </location>
</feature>
<dbReference type="EMBL" id="AZBU02000004">
    <property type="protein sequence ID" value="TKR80992.1"/>
    <property type="molecule type" value="Genomic_DNA"/>
</dbReference>
<dbReference type="CDD" id="cd01040">
    <property type="entry name" value="Mb-like"/>
    <property type="match status" value="1"/>
</dbReference>
<evidence type="ECO:0000313" key="3">
    <source>
        <dbReference type="Proteomes" id="UP000298663"/>
    </source>
</evidence>
<dbReference type="InterPro" id="IPR009050">
    <property type="entry name" value="Globin-like_sf"/>
</dbReference>
<dbReference type="GO" id="GO:0019825">
    <property type="term" value="F:oxygen binding"/>
    <property type="evidence" value="ECO:0007669"/>
    <property type="project" value="InterPro"/>
</dbReference>
<evidence type="ECO:0008006" key="4">
    <source>
        <dbReference type="Google" id="ProtNLM"/>
    </source>
</evidence>
<proteinExistence type="predicted"/>
<dbReference type="AlphaFoldDB" id="A0A4U5NEA8"/>
<dbReference type="SUPFAM" id="SSF46458">
    <property type="entry name" value="Globin-like"/>
    <property type="match status" value="1"/>
</dbReference>
<dbReference type="STRING" id="34508.A0A4U5NEA8"/>
<gene>
    <name evidence="2" type="ORF">L596_014947</name>
</gene>
<dbReference type="Gene3D" id="1.10.490.10">
    <property type="entry name" value="Globins"/>
    <property type="match status" value="1"/>
</dbReference>
<dbReference type="OrthoDB" id="5851666at2759"/>
<organism evidence="2 3">
    <name type="scientific">Steinernema carpocapsae</name>
    <name type="common">Entomopathogenic nematode</name>
    <dbReference type="NCBI Taxonomy" id="34508"/>
    <lineage>
        <taxon>Eukaryota</taxon>
        <taxon>Metazoa</taxon>
        <taxon>Ecdysozoa</taxon>
        <taxon>Nematoda</taxon>
        <taxon>Chromadorea</taxon>
        <taxon>Rhabditida</taxon>
        <taxon>Tylenchina</taxon>
        <taxon>Panagrolaimomorpha</taxon>
        <taxon>Strongyloidoidea</taxon>
        <taxon>Steinernematidae</taxon>
        <taxon>Steinernema</taxon>
    </lineage>
</organism>
<feature type="compositionally biased region" description="Basic and acidic residues" evidence="1">
    <location>
        <begin position="29"/>
        <end position="39"/>
    </location>
</feature>
<feature type="compositionally biased region" description="Polar residues" evidence="1">
    <location>
        <begin position="74"/>
        <end position="83"/>
    </location>
</feature>
<protein>
    <recommendedName>
        <fullName evidence="4">Globin family profile domain-containing protein</fullName>
    </recommendedName>
</protein>
<keyword evidence="3" id="KW-1185">Reference proteome</keyword>
<feature type="compositionally biased region" description="Basic and acidic residues" evidence="1">
    <location>
        <begin position="313"/>
        <end position="322"/>
    </location>
</feature>
<feature type="compositionally biased region" description="Basic and acidic residues" evidence="1">
    <location>
        <begin position="9"/>
        <end position="18"/>
    </location>
</feature>
<dbReference type="InterPro" id="IPR012292">
    <property type="entry name" value="Globin/Proto"/>
</dbReference>
<dbReference type="Proteomes" id="UP000298663">
    <property type="component" value="Unassembled WGS sequence"/>
</dbReference>